<sequence length="271" mass="30791">MGSIWKMLGISGLVFTVLFFSLVCSSVRADVSYDDKAFVINGKRRILVSGSIHYPRSTPEMWPDLIQKAKDGGLDVIQTYVFWNGHEPSPGKYNFEGRFDLVKFIKLVHQAGLYVHLRIGPYVCAEWNFGGFPVWLKYVPGIEFRTDNQPFKVAMRRFVGKIVDMMKSESLFEPQGGPIIMSQIENEYGPVEWEIGAAGKAYTAWAAKMAVGLDTGVPWIMCKQDTAPDPIVNILNKAHGCGLHCCFLYRMARRRHWWLFEVADDVVTRIQ</sequence>
<accession>A0AAE1WP09</accession>
<evidence type="ECO:0000256" key="3">
    <source>
        <dbReference type="ARBA" id="ARBA00012756"/>
    </source>
</evidence>
<evidence type="ECO:0000313" key="9">
    <source>
        <dbReference type="EMBL" id="KAK4396925.1"/>
    </source>
</evidence>
<dbReference type="AlphaFoldDB" id="A0AAE1WP09"/>
<proteinExistence type="inferred from homology"/>
<evidence type="ECO:0000256" key="4">
    <source>
        <dbReference type="ARBA" id="ARBA00022729"/>
    </source>
</evidence>
<dbReference type="InterPro" id="IPR019801">
    <property type="entry name" value="Glyco_hydro_35_CS"/>
</dbReference>
<dbReference type="PANTHER" id="PTHR23421">
    <property type="entry name" value="BETA-GALACTOSIDASE RELATED"/>
    <property type="match status" value="1"/>
</dbReference>
<keyword evidence="4 7" id="KW-0732">Signal</keyword>
<evidence type="ECO:0000256" key="1">
    <source>
        <dbReference type="ARBA" id="ARBA00001412"/>
    </source>
</evidence>
<dbReference type="GO" id="GO:0004565">
    <property type="term" value="F:beta-galactosidase activity"/>
    <property type="evidence" value="ECO:0007669"/>
    <property type="project" value="UniProtKB-EC"/>
</dbReference>
<dbReference type="PROSITE" id="PS01182">
    <property type="entry name" value="GLYCOSYL_HYDROL_F35"/>
    <property type="match status" value="1"/>
</dbReference>
<dbReference type="EC" id="3.2.1.23" evidence="3"/>
<feature type="chain" id="PRO_5041973658" description="beta-galactosidase" evidence="7">
    <location>
        <begin position="30"/>
        <end position="271"/>
    </location>
</feature>
<dbReference type="Proteomes" id="UP001289374">
    <property type="component" value="Unassembled WGS sequence"/>
</dbReference>
<protein>
    <recommendedName>
        <fullName evidence="3">beta-galactosidase</fullName>
        <ecNumber evidence="3">3.2.1.23</ecNumber>
    </recommendedName>
</protein>
<comment type="catalytic activity">
    <reaction evidence="1">
        <text>Hydrolysis of terminal non-reducing beta-D-galactose residues in beta-D-galactosides.</text>
        <dbReference type="EC" id="3.2.1.23"/>
    </reaction>
</comment>
<dbReference type="SUPFAM" id="SSF51445">
    <property type="entry name" value="(Trans)glycosidases"/>
    <property type="match status" value="1"/>
</dbReference>
<comment type="similarity">
    <text evidence="2">Belongs to the glycosyl hydrolase 35 family.</text>
</comment>
<feature type="signal peptide" evidence="7">
    <location>
        <begin position="1"/>
        <end position="29"/>
    </location>
</feature>
<dbReference type="FunFam" id="3.20.20.80:FF:000006">
    <property type="entry name" value="Beta-galactosidase"/>
    <property type="match status" value="1"/>
</dbReference>
<comment type="caution">
    <text evidence="9">The sequence shown here is derived from an EMBL/GenBank/DDBJ whole genome shotgun (WGS) entry which is preliminary data.</text>
</comment>
<gene>
    <name evidence="9" type="ORF">Sango_1529100</name>
</gene>
<keyword evidence="6" id="KW-0326">Glycosidase</keyword>
<reference evidence="9" key="2">
    <citation type="journal article" date="2024" name="Plant">
        <title>Genomic evolution and insights into agronomic trait innovations of Sesamum species.</title>
        <authorList>
            <person name="Miao H."/>
            <person name="Wang L."/>
            <person name="Qu L."/>
            <person name="Liu H."/>
            <person name="Sun Y."/>
            <person name="Le M."/>
            <person name="Wang Q."/>
            <person name="Wei S."/>
            <person name="Zheng Y."/>
            <person name="Lin W."/>
            <person name="Duan Y."/>
            <person name="Cao H."/>
            <person name="Xiong S."/>
            <person name="Wang X."/>
            <person name="Wei L."/>
            <person name="Li C."/>
            <person name="Ma Q."/>
            <person name="Ju M."/>
            <person name="Zhao R."/>
            <person name="Li G."/>
            <person name="Mu C."/>
            <person name="Tian Q."/>
            <person name="Mei H."/>
            <person name="Zhang T."/>
            <person name="Gao T."/>
            <person name="Zhang H."/>
        </authorList>
    </citation>
    <scope>NUCLEOTIDE SEQUENCE</scope>
    <source>
        <strain evidence="9">K16</strain>
    </source>
</reference>
<evidence type="ECO:0000313" key="10">
    <source>
        <dbReference type="Proteomes" id="UP001289374"/>
    </source>
</evidence>
<organism evidence="9 10">
    <name type="scientific">Sesamum angolense</name>
    <dbReference type="NCBI Taxonomy" id="2727404"/>
    <lineage>
        <taxon>Eukaryota</taxon>
        <taxon>Viridiplantae</taxon>
        <taxon>Streptophyta</taxon>
        <taxon>Embryophyta</taxon>
        <taxon>Tracheophyta</taxon>
        <taxon>Spermatophyta</taxon>
        <taxon>Magnoliopsida</taxon>
        <taxon>eudicotyledons</taxon>
        <taxon>Gunneridae</taxon>
        <taxon>Pentapetalae</taxon>
        <taxon>asterids</taxon>
        <taxon>lamiids</taxon>
        <taxon>Lamiales</taxon>
        <taxon>Pedaliaceae</taxon>
        <taxon>Sesamum</taxon>
    </lineage>
</organism>
<dbReference type="Gene3D" id="3.20.20.80">
    <property type="entry name" value="Glycosidases"/>
    <property type="match status" value="1"/>
</dbReference>
<keyword evidence="10" id="KW-1185">Reference proteome</keyword>
<keyword evidence="5" id="KW-0378">Hydrolase</keyword>
<feature type="domain" description="Glycoside hydrolase 35 catalytic" evidence="8">
    <location>
        <begin position="38"/>
        <end position="238"/>
    </location>
</feature>
<evidence type="ECO:0000256" key="6">
    <source>
        <dbReference type="ARBA" id="ARBA00023295"/>
    </source>
</evidence>
<evidence type="ECO:0000256" key="2">
    <source>
        <dbReference type="ARBA" id="ARBA00009809"/>
    </source>
</evidence>
<evidence type="ECO:0000259" key="8">
    <source>
        <dbReference type="Pfam" id="PF01301"/>
    </source>
</evidence>
<reference evidence="9" key="1">
    <citation type="submission" date="2020-06" db="EMBL/GenBank/DDBJ databases">
        <authorList>
            <person name="Li T."/>
            <person name="Hu X."/>
            <person name="Zhang T."/>
            <person name="Song X."/>
            <person name="Zhang H."/>
            <person name="Dai N."/>
            <person name="Sheng W."/>
            <person name="Hou X."/>
            <person name="Wei L."/>
        </authorList>
    </citation>
    <scope>NUCLEOTIDE SEQUENCE</scope>
    <source>
        <strain evidence="9">K16</strain>
        <tissue evidence="9">Leaf</tissue>
    </source>
</reference>
<dbReference type="Pfam" id="PF01301">
    <property type="entry name" value="Glyco_hydro_35"/>
    <property type="match status" value="1"/>
</dbReference>
<dbReference type="GO" id="GO:0005975">
    <property type="term" value="P:carbohydrate metabolic process"/>
    <property type="evidence" value="ECO:0007669"/>
    <property type="project" value="InterPro"/>
</dbReference>
<dbReference type="InterPro" id="IPR031330">
    <property type="entry name" value="Gly_Hdrlase_35_cat"/>
</dbReference>
<dbReference type="PRINTS" id="PR00742">
    <property type="entry name" value="GLHYDRLASE35"/>
</dbReference>
<name>A0AAE1WP09_9LAMI</name>
<evidence type="ECO:0000256" key="7">
    <source>
        <dbReference type="SAM" id="SignalP"/>
    </source>
</evidence>
<dbReference type="InterPro" id="IPR001944">
    <property type="entry name" value="Glycoside_Hdrlase_35"/>
</dbReference>
<evidence type="ECO:0000256" key="5">
    <source>
        <dbReference type="ARBA" id="ARBA00022801"/>
    </source>
</evidence>
<dbReference type="EMBL" id="JACGWL010000008">
    <property type="protein sequence ID" value="KAK4396925.1"/>
    <property type="molecule type" value="Genomic_DNA"/>
</dbReference>
<dbReference type="InterPro" id="IPR017853">
    <property type="entry name" value="GH"/>
</dbReference>